<feature type="region of interest" description="Disordered" evidence="6">
    <location>
        <begin position="51"/>
        <end position="79"/>
    </location>
</feature>
<sequence length="794" mass="90633">MTVLIECVIFGGLAYWLFRDRARAIVDLISTKFQEVYNGWEARGKLHQKKDKTSKDKYTSEAQTRAKNKLDSKKPTGLNCDSCGPSNRGSLVRVLPTTKPLDILQVDGVIPRNGGLLNTYMPRFWQTLNIYVHKHVYVYDSVLKDERIQEVYETAARQALGDSEVSMDTPVFMELLEKQKTRAAKILTSLRCTFSCFILRLSFFVMSYVWLKLFSNVTLHPDHIKLLQKADSTNLPLIFLPLHRSHLDYIIITYILGNYNMKSPMVAAGENLKMPFFGSLLRGLGAFFIKRRMDQVNGKRDVLYRAVLHTYMIHSLRAGHHFEFFLEGTRTRSGKPCMPKGGLLSVFLDAYMDCTIEDALLVPVSINYDRIVDGNFTSEQLGQPKKMETFFTAVTSIWKLFSSHYGSMRIDINQPFSLSEMVNTFQNKNSPVTATSNIPSKKLLRATPSTASLYGTDVVVEEHRQLVNSIARHVIYDCSCSTAIMSTNAVSFLLLNVFRKGVQLEDLTTAFDHLRENLIASNKSLGFNGPSIEVIEKAIKILGPDLISVSTKSEGEFIAPVTVLPNVLELSYYGNALLPHYVLEAVIVKSFNSLQRKSETNQVSHKALMETTRTLCDILQYEFIFTKYCQDLDDVIMSTIDSLISQKILFQETIPAEENYENTSPENEISQQNVQYTKNADPPHVPFQETMLRPIFDVYMIAFRQLHRLLSNHITEKDIVQVIMGTVEKELRENKIEYGESMSVDTIKNALKLLEKWTVVDSYNKQRVKYYSLGERFDDEPSLNEVISRIERFN</sequence>
<comment type="subcellular location">
    <subcellularLocation>
        <location evidence="1">Membrane</location>
    </subcellularLocation>
</comment>
<dbReference type="SMART" id="SM00563">
    <property type="entry name" value="PlsC"/>
    <property type="match status" value="1"/>
</dbReference>
<dbReference type="CDD" id="cd07993">
    <property type="entry name" value="LPLAT_DHAPAT-like"/>
    <property type="match status" value="1"/>
</dbReference>
<dbReference type="InterPro" id="IPR022284">
    <property type="entry name" value="GPAT/DHAPAT"/>
</dbReference>
<evidence type="ECO:0000256" key="1">
    <source>
        <dbReference type="ARBA" id="ARBA00004370"/>
    </source>
</evidence>
<protein>
    <recommendedName>
        <fullName evidence="7">Phospholipid/glycerol acyltransferase domain-containing protein</fullName>
    </recommendedName>
</protein>
<keyword evidence="4" id="KW-0472">Membrane</keyword>
<evidence type="ECO:0000259" key="7">
    <source>
        <dbReference type="SMART" id="SM00563"/>
    </source>
</evidence>
<dbReference type="EMBL" id="GEDC01002898">
    <property type="protein sequence ID" value="JAS34400.1"/>
    <property type="molecule type" value="Transcribed_RNA"/>
</dbReference>
<evidence type="ECO:0000313" key="8">
    <source>
        <dbReference type="EMBL" id="JAS34400.1"/>
    </source>
</evidence>
<reference evidence="8" key="1">
    <citation type="submission" date="2015-12" db="EMBL/GenBank/DDBJ databases">
        <title>De novo transcriptome assembly of four potential Pierce s Disease insect vectors from Arizona vineyards.</title>
        <authorList>
            <person name="Tassone E.E."/>
        </authorList>
    </citation>
    <scope>NUCLEOTIDE SEQUENCE</scope>
</reference>
<dbReference type="PANTHER" id="PTHR12563:SF23">
    <property type="entry name" value="BCDNA.GH07066"/>
    <property type="match status" value="1"/>
</dbReference>
<proteinExistence type="inferred from homology"/>
<dbReference type="SUPFAM" id="SSF69593">
    <property type="entry name" value="Glycerol-3-phosphate (1)-acyltransferase"/>
    <property type="match status" value="1"/>
</dbReference>
<evidence type="ECO:0000256" key="2">
    <source>
        <dbReference type="ARBA" id="ARBA00007937"/>
    </source>
</evidence>
<name>A0A1B6E8Z5_9HEMI</name>
<keyword evidence="5" id="KW-0012">Acyltransferase</keyword>
<dbReference type="GO" id="GO:0019432">
    <property type="term" value="P:triglyceride biosynthetic process"/>
    <property type="evidence" value="ECO:0007669"/>
    <property type="project" value="TreeGrafter"/>
</dbReference>
<dbReference type="GO" id="GO:0006072">
    <property type="term" value="P:glycerol-3-phosphate metabolic process"/>
    <property type="evidence" value="ECO:0007669"/>
    <property type="project" value="TreeGrafter"/>
</dbReference>
<dbReference type="GO" id="GO:0006631">
    <property type="term" value="P:fatty acid metabolic process"/>
    <property type="evidence" value="ECO:0007669"/>
    <property type="project" value="TreeGrafter"/>
</dbReference>
<evidence type="ECO:0000256" key="5">
    <source>
        <dbReference type="ARBA" id="ARBA00023315"/>
    </source>
</evidence>
<dbReference type="Pfam" id="PF19277">
    <property type="entry name" value="GPAT_C"/>
    <property type="match status" value="1"/>
</dbReference>
<evidence type="ECO:0000256" key="3">
    <source>
        <dbReference type="ARBA" id="ARBA00022679"/>
    </source>
</evidence>
<dbReference type="GO" id="GO:0008654">
    <property type="term" value="P:phospholipid biosynthetic process"/>
    <property type="evidence" value="ECO:0007669"/>
    <property type="project" value="TreeGrafter"/>
</dbReference>
<evidence type="ECO:0000256" key="4">
    <source>
        <dbReference type="ARBA" id="ARBA00023136"/>
    </source>
</evidence>
<accession>A0A1B6E8Z5</accession>
<dbReference type="InterPro" id="IPR002123">
    <property type="entry name" value="Plipid/glycerol_acylTrfase"/>
</dbReference>
<dbReference type="AlphaFoldDB" id="A0A1B6E8Z5"/>
<feature type="domain" description="Phospholipid/glycerol acyltransferase" evidence="7">
    <location>
        <begin position="237"/>
        <end position="369"/>
    </location>
</feature>
<dbReference type="GO" id="GO:0031966">
    <property type="term" value="C:mitochondrial membrane"/>
    <property type="evidence" value="ECO:0007669"/>
    <property type="project" value="TreeGrafter"/>
</dbReference>
<dbReference type="InterPro" id="IPR041728">
    <property type="entry name" value="GPAT/DHAPAT_LPLAT"/>
</dbReference>
<keyword evidence="3" id="KW-0808">Transferase</keyword>
<gene>
    <name evidence="8" type="ORF">g.34028</name>
</gene>
<comment type="similarity">
    <text evidence="2">Belongs to the GPAT/DAPAT family.</text>
</comment>
<dbReference type="PANTHER" id="PTHR12563">
    <property type="entry name" value="GLYCEROL-3-PHOSPHATE ACYLTRANSFERASE"/>
    <property type="match status" value="1"/>
</dbReference>
<dbReference type="InterPro" id="IPR045520">
    <property type="entry name" value="GPAT/DHAPAT_C"/>
</dbReference>
<dbReference type="GO" id="GO:0004366">
    <property type="term" value="F:glycerol-3-phosphate O-acyltransferase activity"/>
    <property type="evidence" value="ECO:0007669"/>
    <property type="project" value="TreeGrafter"/>
</dbReference>
<dbReference type="Pfam" id="PF01553">
    <property type="entry name" value="Acyltransferase"/>
    <property type="match status" value="1"/>
</dbReference>
<evidence type="ECO:0000256" key="6">
    <source>
        <dbReference type="SAM" id="MobiDB-lite"/>
    </source>
</evidence>
<organism evidence="8">
    <name type="scientific">Clastoptera arizonana</name>
    <name type="common">Arizona spittle bug</name>
    <dbReference type="NCBI Taxonomy" id="38151"/>
    <lineage>
        <taxon>Eukaryota</taxon>
        <taxon>Metazoa</taxon>
        <taxon>Ecdysozoa</taxon>
        <taxon>Arthropoda</taxon>
        <taxon>Hexapoda</taxon>
        <taxon>Insecta</taxon>
        <taxon>Pterygota</taxon>
        <taxon>Neoptera</taxon>
        <taxon>Paraneoptera</taxon>
        <taxon>Hemiptera</taxon>
        <taxon>Auchenorrhyncha</taxon>
        <taxon>Cercopoidea</taxon>
        <taxon>Clastopteridae</taxon>
        <taxon>Clastoptera</taxon>
    </lineage>
</organism>